<evidence type="ECO:0000313" key="4">
    <source>
        <dbReference type="Proteomes" id="UP000012960"/>
    </source>
</evidence>
<evidence type="ECO:0000313" key="3">
    <source>
        <dbReference type="EnsemblPlants" id="Ma04_p15780.1"/>
    </source>
</evidence>
<dbReference type="AlphaFoldDB" id="A0A804IQ61"/>
<protein>
    <recommendedName>
        <fullName evidence="5">Secreted protein</fullName>
    </recommendedName>
</protein>
<proteinExistence type="predicted"/>
<reference evidence="3" key="1">
    <citation type="submission" date="2021-05" db="UniProtKB">
        <authorList>
            <consortium name="EnsemblPlants"/>
        </authorList>
    </citation>
    <scope>IDENTIFICATION</scope>
    <source>
        <strain evidence="3">subsp. malaccensis</strain>
    </source>
</reference>
<dbReference type="EnsemblPlants" id="Ma04_t15780.1">
    <property type="protein sequence ID" value="Ma04_p15780.1"/>
    <property type="gene ID" value="Ma04_g15780"/>
</dbReference>
<organism evidence="3 4">
    <name type="scientific">Musa acuminata subsp. malaccensis</name>
    <name type="common">Wild banana</name>
    <name type="synonym">Musa malaccensis</name>
    <dbReference type="NCBI Taxonomy" id="214687"/>
    <lineage>
        <taxon>Eukaryota</taxon>
        <taxon>Viridiplantae</taxon>
        <taxon>Streptophyta</taxon>
        <taxon>Embryophyta</taxon>
        <taxon>Tracheophyta</taxon>
        <taxon>Spermatophyta</taxon>
        <taxon>Magnoliopsida</taxon>
        <taxon>Liliopsida</taxon>
        <taxon>Zingiberales</taxon>
        <taxon>Musaceae</taxon>
        <taxon>Musa</taxon>
    </lineage>
</organism>
<feature type="region of interest" description="Disordered" evidence="1">
    <location>
        <begin position="49"/>
        <end position="77"/>
    </location>
</feature>
<dbReference type="Gramene" id="Ma04_t15780.1">
    <property type="protein sequence ID" value="Ma04_p15780.1"/>
    <property type="gene ID" value="Ma04_g15780"/>
</dbReference>
<sequence length="151" mass="15304">MVAGWAASGVVAGWAAAATVVATGVSSSKRTGDCFAAARGLQPMRCPVSVTKGQSKGEWQRSFSPEPRGSGGWEASGGHLTVAGSGGGLARRRQHSRCGYDRRGAAATEEALFLQLLQRGATATGGCGCDPRGGLSSRCSMTSSSIGSIIR</sequence>
<dbReference type="Proteomes" id="UP000012960">
    <property type="component" value="Unplaced"/>
</dbReference>
<evidence type="ECO:0008006" key="5">
    <source>
        <dbReference type="Google" id="ProtNLM"/>
    </source>
</evidence>
<keyword evidence="4" id="KW-1185">Reference proteome</keyword>
<name>A0A804IQ61_MUSAM</name>
<feature type="signal peptide" evidence="2">
    <location>
        <begin position="1"/>
        <end position="17"/>
    </location>
</feature>
<accession>A0A804IQ61</accession>
<evidence type="ECO:0000256" key="1">
    <source>
        <dbReference type="SAM" id="MobiDB-lite"/>
    </source>
</evidence>
<keyword evidence="2" id="KW-0732">Signal</keyword>
<evidence type="ECO:0000256" key="2">
    <source>
        <dbReference type="SAM" id="SignalP"/>
    </source>
</evidence>
<dbReference type="InParanoid" id="A0A804IQ61"/>
<feature type="chain" id="PRO_5033060155" description="Secreted protein" evidence="2">
    <location>
        <begin position="18"/>
        <end position="151"/>
    </location>
</feature>